<name>L9X495_9EURY</name>
<evidence type="ECO:0000256" key="1">
    <source>
        <dbReference type="SAM" id="Phobius"/>
    </source>
</evidence>
<keyword evidence="3" id="KW-1185">Reference proteome</keyword>
<protein>
    <submittedName>
        <fullName evidence="2">Uncharacterized protein</fullName>
    </submittedName>
</protein>
<keyword evidence="1" id="KW-1133">Transmembrane helix</keyword>
<sequence>MDVLDRRRVVVGMVDRDRVLVFVDRRRGDAVLVGLRIELEGNVGLVWLALAVDLGPCNRLVRRVGDPSGDLGGRRFLAVAVVRVFLVSVFAIRRLAVRLLAVSVFAIRCLVVPVFII</sequence>
<comment type="caution">
    <text evidence="2">The sequence shown here is derived from an EMBL/GenBank/DDBJ whole genome shotgun (WGS) entry which is preliminary data.</text>
</comment>
<keyword evidence="1" id="KW-0472">Membrane</keyword>
<organism evidence="2 3">
    <name type="scientific">Natronococcus amylolyticus DSM 10524</name>
    <dbReference type="NCBI Taxonomy" id="1227497"/>
    <lineage>
        <taxon>Archaea</taxon>
        <taxon>Methanobacteriati</taxon>
        <taxon>Methanobacteriota</taxon>
        <taxon>Stenosarchaea group</taxon>
        <taxon>Halobacteria</taxon>
        <taxon>Halobacteriales</taxon>
        <taxon>Natrialbaceae</taxon>
        <taxon>Natronococcus</taxon>
    </lineage>
</organism>
<proteinExistence type="predicted"/>
<evidence type="ECO:0000313" key="3">
    <source>
        <dbReference type="Proteomes" id="UP000011688"/>
    </source>
</evidence>
<dbReference type="Proteomes" id="UP000011688">
    <property type="component" value="Unassembled WGS sequence"/>
</dbReference>
<gene>
    <name evidence="2" type="ORF">C491_16932</name>
</gene>
<dbReference type="STRING" id="1227497.C491_16932"/>
<reference evidence="2 3" key="1">
    <citation type="journal article" date="2014" name="PLoS Genet.">
        <title>Phylogenetically driven sequencing of extremely halophilic archaea reveals strategies for static and dynamic osmo-response.</title>
        <authorList>
            <person name="Becker E.A."/>
            <person name="Seitzer P.M."/>
            <person name="Tritt A."/>
            <person name="Larsen D."/>
            <person name="Krusor M."/>
            <person name="Yao A.I."/>
            <person name="Wu D."/>
            <person name="Madern D."/>
            <person name="Eisen J.A."/>
            <person name="Darling A.E."/>
            <person name="Facciotti M.T."/>
        </authorList>
    </citation>
    <scope>NUCLEOTIDE SEQUENCE [LARGE SCALE GENOMIC DNA]</scope>
    <source>
        <strain evidence="2 3">DSM 10524</strain>
    </source>
</reference>
<keyword evidence="1" id="KW-0812">Transmembrane</keyword>
<feature type="transmembrane region" description="Helical" evidence="1">
    <location>
        <begin position="99"/>
        <end position="116"/>
    </location>
</feature>
<dbReference type="EMBL" id="AOIB01000031">
    <property type="protein sequence ID" value="ELY55418.1"/>
    <property type="molecule type" value="Genomic_DNA"/>
</dbReference>
<evidence type="ECO:0000313" key="2">
    <source>
        <dbReference type="EMBL" id="ELY55418.1"/>
    </source>
</evidence>
<accession>L9X495</accession>
<dbReference type="AlphaFoldDB" id="L9X495"/>